<evidence type="ECO:0000256" key="6">
    <source>
        <dbReference type="ARBA" id="ARBA00023065"/>
    </source>
</evidence>
<evidence type="ECO:0000256" key="7">
    <source>
        <dbReference type="ARBA" id="ARBA00023136"/>
    </source>
</evidence>
<dbReference type="Proteomes" id="UP001290861">
    <property type="component" value="Unassembled WGS sequence"/>
</dbReference>
<evidence type="ECO:0000256" key="8">
    <source>
        <dbReference type="SAM" id="Coils"/>
    </source>
</evidence>
<evidence type="ECO:0000256" key="9">
    <source>
        <dbReference type="SAM" id="Phobius"/>
    </source>
</evidence>
<keyword evidence="4 9" id="KW-0812">Transmembrane</keyword>
<sequence>MKKLTLLCTRSQQDATLEKLRALKVVHIEHVQAPSSGKLEEARNHLLYVQRAQEVLRARPDTDPTGKDADQLVDAVWKLLETEKQLQEQLQGLKHEIERISPFGEFDPRDLKKLQAEGVYAKLYKLSLKEPCEIPDSVAIEEISRDKTDRYVFAVSREMFTLPAHEIRLPDRSLSRLQRHLEKTEKGLEETEAELQSYAGDKALVDKIADAAADKVTYLETQAGMGTDSAIVYLKGFYPADRESEIETAAAEYGWGLTFEDVTDEDEAPTLLRNPKWVKPIQAVLDVIGVVPGYKELDVSAIFLIFLSIFFAFLIGDAGYGLLFIGLTLFGKVKTKGNEAAQPGLNLLLIMSTCCVIFGGLTGNYFGIPTESLPAPLQAITNDFMTGLSTETGLRDPDVAANNIMFICFVIGAVHITIAHVWNFIRKINSVSCLSDLGWILSTWGLFFLVLEMVIGADAIPIPMMSKNILGGMVGSGALLILISLLAKKEFFGLVTLALDLINNFVDIISYVRLYAVGAASLAIAVAFNEMALGMGFKGLASLGAALILFLGHGLNIILCAMGILVHGIRLNTLEFSGHAGVEWGGIHYNPFKKKNETLNN</sequence>
<evidence type="ECO:0000256" key="5">
    <source>
        <dbReference type="ARBA" id="ARBA00022989"/>
    </source>
</evidence>
<feature type="transmembrane region" description="Helical" evidence="9">
    <location>
        <begin position="437"/>
        <end position="457"/>
    </location>
</feature>
<keyword evidence="6" id="KW-0406">Ion transport</keyword>
<comment type="similarity">
    <text evidence="2">Belongs to the V-ATPase 116 kDa subunit family.</text>
</comment>
<feature type="transmembrane region" description="Helical" evidence="9">
    <location>
        <begin position="540"/>
        <end position="566"/>
    </location>
</feature>
<name>A0ABU5N206_9BACT</name>
<feature type="transmembrane region" description="Helical" evidence="9">
    <location>
        <begin position="469"/>
        <end position="487"/>
    </location>
</feature>
<feature type="transmembrane region" description="Helical" evidence="9">
    <location>
        <begin position="404"/>
        <end position="425"/>
    </location>
</feature>
<keyword evidence="8" id="KW-0175">Coiled coil</keyword>
<reference evidence="10 11" key="1">
    <citation type="journal article" date="2024" name="Appl. Environ. Microbiol.">
        <title>Pontiella agarivorans sp. nov., a novel marine anaerobic bacterium capable of degrading macroalgal polysaccharides and fixing nitrogen.</title>
        <authorList>
            <person name="Liu N."/>
            <person name="Kivenson V."/>
            <person name="Peng X."/>
            <person name="Cui Z."/>
            <person name="Lankiewicz T.S."/>
            <person name="Gosselin K.M."/>
            <person name="English C.J."/>
            <person name="Blair E.M."/>
            <person name="O'Malley M.A."/>
            <person name="Valentine D.L."/>
        </authorList>
    </citation>
    <scope>NUCLEOTIDE SEQUENCE [LARGE SCALE GENOMIC DNA]</scope>
    <source>
        <strain evidence="10 11">NLcol2</strain>
    </source>
</reference>
<evidence type="ECO:0000313" key="10">
    <source>
        <dbReference type="EMBL" id="MDZ8120472.1"/>
    </source>
</evidence>
<feature type="transmembrane region" description="Helical" evidence="9">
    <location>
        <begin position="301"/>
        <end position="327"/>
    </location>
</feature>
<evidence type="ECO:0000256" key="2">
    <source>
        <dbReference type="ARBA" id="ARBA00009904"/>
    </source>
</evidence>
<accession>A0ABU5N206</accession>
<evidence type="ECO:0000256" key="3">
    <source>
        <dbReference type="ARBA" id="ARBA00022448"/>
    </source>
</evidence>
<protein>
    <recommendedName>
        <fullName evidence="12">V-type ATP synthase subunit I</fullName>
    </recommendedName>
</protein>
<evidence type="ECO:0000256" key="4">
    <source>
        <dbReference type="ARBA" id="ARBA00022692"/>
    </source>
</evidence>
<dbReference type="PANTHER" id="PTHR11629">
    <property type="entry name" value="VACUOLAR PROTON ATPASES"/>
    <property type="match status" value="1"/>
</dbReference>
<evidence type="ECO:0008006" key="12">
    <source>
        <dbReference type="Google" id="ProtNLM"/>
    </source>
</evidence>
<evidence type="ECO:0000313" key="11">
    <source>
        <dbReference type="Proteomes" id="UP001290861"/>
    </source>
</evidence>
<proteinExistence type="inferred from homology"/>
<dbReference type="PANTHER" id="PTHR11629:SF63">
    <property type="entry name" value="V-TYPE PROTON ATPASE SUBUNIT A"/>
    <property type="match status" value="1"/>
</dbReference>
<dbReference type="InterPro" id="IPR002490">
    <property type="entry name" value="V-ATPase_116kDa_su"/>
</dbReference>
<evidence type="ECO:0000256" key="1">
    <source>
        <dbReference type="ARBA" id="ARBA00004141"/>
    </source>
</evidence>
<keyword evidence="11" id="KW-1185">Reference proteome</keyword>
<keyword evidence="7 9" id="KW-0472">Membrane</keyword>
<gene>
    <name evidence="10" type="ORF">P9H32_17735</name>
</gene>
<feature type="transmembrane region" description="Helical" evidence="9">
    <location>
        <begin position="508"/>
        <end position="528"/>
    </location>
</feature>
<feature type="coiled-coil region" evidence="8">
    <location>
        <begin position="174"/>
        <end position="201"/>
    </location>
</feature>
<feature type="transmembrane region" description="Helical" evidence="9">
    <location>
        <begin position="347"/>
        <end position="368"/>
    </location>
</feature>
<keyword evidence="5 9" id="KW-1133">Transmembrane helix</keyword>
<comment type="caution">
    <text evidence="10">The sequence shown here is derived from an EMBL/GenBank/DDBJ whole genome shotgun (WGS) entry which is preliminary data.</text>
</comment>
<comment type="subcellular location">
    <subcellularLocation>
        <location evidence="1">Membrane</location>
        <topology evidence="1">Multi-pass membrane protein</topology>
    </subcellularLocation>
</comment>
<dbReference type="EMBL" id="JARVCO010000012">
    <property type="protein sequence ID" value="MDZ8120472.1"/>
    <property type="molecule type" value="Genomic_DNA"/>
</dbReference>
<keyword evidence="3" id="KW-0813">Transport</keyword>
<organism evidence="10 11">
    <name type="scientific">Pontiella agarivorans</name>
    <dbReference type="NCBI Taxonomy" id="3038953"/>
    <lineage>
        <taxon>Bacteria</taxon>
        <taxon>Pseudomonadati</taxon>
        <taxon>Kiritimatiellota</taxon>
        <taxon>Kiritimatiellia</taxon>
        <taxon>Kiritimatiellales</taxon>
        <taxon>Pontiellaceae</taxon>
        <taxon>Pontiella</taxon>
    </lineage>
</organism>